<dbReference type="SUPFAM" id="SSF46689">
    <property type="entry name" value="Homeodomain-like"/>
    <property type="match status" value="1"/>
</dbReference>
<evidence type="ECO:0000313" key="5">
    <source>
        <dbReference type="EMBL" id="CAB4756124.1"/>
    </source>
</evidence>
<evidence type="ECO:0000256" key="1">
    <source>
        <dbReference type="ARBA" id="ARBA00023015"/>
    </source>
</evidence>
<dbReference type="EMBL" id="CAEZYU010000112">
    <property type="protein sequence ID" value="CAB4756124.1"/>
    <property type="molecule type" value="Genomic_DNA"/>
</dbReference>
<dbReference type="PANTHER" id="PTHR30055">
    <property type="entry name" value="HTH-TYPE TRANSCRIPTIONAL REGULATOR RUTR"/>
    <property type="match status" value="1"/>
</dbReference>
<dbReference type="InterPro" id="IPR009057">
    <property type="entry name" value="Homeodomain-like_sf"/>
</dbReference>
<dbReference type="AlphaFoldDB" id="A0A6J6UAH5"/>
<accession>A0A6J6UAH5</accession>
<dbReference type="InterPro" id="IPR050109">
    <property type="entry name" value="HTH-type_TetR-like_transc_reg"/>
</dbReference>
<dbReference type="SUPFAM" id="SSF48498">
    <property type="entry name" value="Tetracyclin repressor-like, C-terminal domain"/>
    <property type="match status" value="1"/>
</dbReference>
<dbReference type="GO" id="GO:0003700">
    <property type="term" value="F:DNA-binding transcription factor activity"/>
    <property type="evidence" value="ECO:0007669"/>
    <property type="project" value="TreeGrafter"/>
</dbReference>
<organism evidence="5">
    <name type="scientific">freshwater metagenome</name>
    <dbReference type="NCBI Taxonomy" id="449393"/>
    <lineage>
        <taxon>unclassified sequences</taxon>
        <taxon>metagenomes</taxon>
        <taxon>ecological metagenomes</taxon>
    </lineage>
</organism>
<evidence type="ECO:0000313" key="6">
    <source>
        <dbReference type="EMBL" id="CAB4908305.1"/>
    </source>
</evidence>
<dbReference type="PANTHER" id="PTHR30055:SF234">
    <property type="entry name" value="HTH-TYPE TRANSCRIPTIONAL REGULATOR BETI"/>
    <property type="match status" value="1"/>
</dbReference>
<sequence length="208" mass="22744">MGHSTSHVEPAGSAQRILEAGIELLARDGEAGLRVIEVADRAGVSVGTIYTHFDSRDGLIEDVYLEQYRRLIGEYLMPLHRVVGADCTREDILRSLEEATALGSTSLRAANSVFRAETLGASRRRPNLAQAIQRENQGIAQLEIAAAREAQDAGLLDANLDVEALVGFIQGLLFGLALLDVDDSEQPSPERWREMLRTFFDAAFIPPT</sequence>
<reference evidence="5" key="1">
    <citation type="submission" date="2020-05" db="EMBL/GenBank/DDBJ databases">
        <authorList>
            <person name="Chiriac C."/>
            <person name="Salcher M."/>
            <person name="Ghai R."/>
            <person name="Kavagutti S V."/>
        </authorList>
    </citation>
    <scope>NUCLEOTIDE SEQUENCE</scope>
</reference>
<dbReference type="Pfam" id="PF00440">
    <property type="entry name" value="TetR_N"/>
    <property type="match status" value="1"/>
</dbReference>
<proteinExistence type="predicted"/>
<name>A0A6J6UAH5_9ZZZZ</name>
<keyword evidence="1" id="KW-0805">Transcription regulation</keyword>
<evidence type="ECO:0000256" key="3">
    <source>
        <dbReference type="ARBA" id="ARBA00023163"/>
    </source>
</evidence>
<dbReference type="InterPro" id="IPR001647">
    <property type="entry name" value="HTH_TetR"/>
</dbReference>
<dbReference type="PROSITE" id="PS50977">
    <property type="entry name" value="HTH_TETR_2"/>
    <property type="match status" value="1"/>
</dbReference>
<dbReference type="GO" id="GO:0000976">
    <property type="term" value="F:transcription cis-regulatory region binding"/>
    <property type="evidence" value="ECO:0007669"/>
    <property type="project" value="TreeGrafter"/>
</dbReference>
<feature type="domain" description="HTH tetR-type" evidence="4">
    <location>
        <begin position="11"/>
        <end position="71"/>
    </location>
</feature>
<dbReference type="Gene3D" id="1.10.357.10">
    <property type="entry name" value="Tetracycline Repressor, domain 2"/>
    <property type="match status" value="1"/>
</dbReference>
<dbReference type="PRINTS" id="PR00455">
    <property type="entry name" value="HTHTETR"/>
</dbReference>
<dbReference type="EMBL" id="CAFBMG010000105">
    <property type="protein sequence ID" value="CAB4908305.1"/>
    <property type="molecule type" value="Genomic_DNA"/>
</dbReference>
<dbReference type="InterPro" id="IPR036271">
    <property type="entry name" value="Tet_transcr_reg_TetR-rel_C_sf"/>
</dbReference>
<protein>
    <submittedName>
        <fullName evidence="5">Unannotated protein</fullName>
    </submittedName>
</protein>
<evidence type="ECO:0000256" key="2">
    <source>
        <dbReference type="ARBA" id="ARBA00023125"/>
    </source>
</evidence>
<evidence type="ECO:0000259" key="4">
    <source>
        <dbReference type="PROSITE" id="PS50977"/>
    </source>
</evidence>
<keyword evidence="3" id="KW-0804">Transcription</keyword>
<keyword evidence="2" id="KW-0238">DNA-binding</keyword>
<gene>
    <name evidence="5" type="ORF">UFOPK2766_01925</name>
    <name evidence="6" type="ORF">UFOPK3519_01246</name>
</gene>